<comment type="similarity">
    <text evidence="1">Belongs to the 'GDSL' lipolytic enzyme family.</text>
</comment>
<evidence type="ECO:0000256" key="2">
    <source>
        <dbReference type="ARBA" id="ARBA00022801"/>
    </source>
</evidence>
<protein>
    <recommendedName>
        <fullName evidence="7">GDSL esterase/lipase</fullName>
    </recommendedName>
</protein>
<dbReference type="GO" id="GO:0016788">
    <property type="term" value="F:hydrolase activity, acting on ester bonds"/>
    <property type="evidence" value="ECO:0007669"/>
    <property type="project" value="InterPro"/>
</dbReference>
<dbReference type="Proteomes" id="UP000823388">
    <property type="component" value="Chromosome 4K"/>
</dbReference>
<dbReference type="InterPro" id="IPR036514">
    <property type="entry name" value="SGNH_hydro_sf"/>
</dbReference>
<keyword evidence="4" id="KW-0732">Signal</keyword>
<keyword evidence="3" id="KW-0443">Lipid metabolism</keyword>
<dbReference type="GO" id="GO:0016042">
    <property type="term" value="P:lipid catabolic process"/>
    <property type="evidence" value="ECO:0007669"/>
    <property type="project" value="UniProtKB-KW"/>
</dbReference>
<dbReference type="InterPro" id="IPR001087">
    <property type="entry name" value="GDSL"/>
</dbReference>
<evidence type="ECO:0008006" key="7">
    <source>
        <dbReference type="Google" id="ProtNLM"/>
    </source>
</evidence>
<dbReference type="PANTHER" id="PTHR45648:SF99">
    <property type="entry name" value="OS02G0740400 PROTEIN"/>
    <property type="match status" value="1"/>
</dbReference>
<accession>A0A8T0TU36</accession>
<evidence type="ECO:0000313" key="5">
    <source>
        <dbReference type="EMBL" id="KAG2614310.1"/>
    </source>
</evidence>
<dbReference type="PANTHER" id="PTHR45648">
    <property type="entry name" value="GDSL LIPASE/ACYLHYDROLASE FAMILY PROTEIN (AFU_ORTHOLOGUE AFUA_4G14700)"/>
    <property type="match status" value="1"/>
</dbReference>
<proteinExistence type="inferred from homology"/>
<comment type="caution">
    <text evidence="5">The sequence shown here is derived from an EMBL/GenBank/DDBJ whole genome shotgun (WGS) entry which is preliminary data.</text>
</comment>
<keyword evidence="2" id="KW-0378">Hydrolase</keyword>
<keyword evidence="6" id="KW-1185">Reference proteome</keyword>
<evidence type="ECO:0000256" key="1">
    <source>
        <dbReference type="ARBA" id="ARBA00008668"/>
    </source>
</evidence>
<sequence>MGCHQAMMSSVVVGLVTCFVTMTTMSSALAASSKVRPAGKVPAMYVFGDSTVDVGNNNYLPGDFPRADKPYYGVDFPGGARPTGRWSNGYNIADFILSEVNNSSPPAYLSLTRASSSRRRLILKGLGGVSYASAGSGILDSTHAGKYIPLRKQGRYFGATRADIVATLGACAADDLLSKSLFFISTGSNDIGVFAAAAQQQQSPLPSDVAAYYSSLISNYSAAITELYGMGARRFGIVNAGLIGCTPSGRALSPAGACAAGPNALAGGFNAALGLGDLSGLMQAATAEPPRAAAGGGPWNVDSACCGGGRMPAQLDAVRGPRALPVLGLIGPPQLIAAALYDGPPEFTAPVNLKQLII</sequence>
<dbReference type="Gene3D" id="3.40.50.1110">
    <property type="entry name" value="SGNH hydrolase"/>
    <property type="match status" value="1"/>
</dbReference>
<evidence type="ECO:0000256" key="4">
    <source>
        <dbReference type="SAM" id="SignalP"/>
    </source>
</evidence>
<organism evidence="5 6">
    <name type="scientific">Panicum virgatum</name>
    <name type="common">Blackwell switchgrass</name>
    <dbReference type="NCBI Taxonomy" id="38727"/>
    <lineage>
        <taxon>Eukaryota</taxon>
        <taxon>Viridiplantae</taxon>
        <taxon>Streptophyta</taxon>
        <taxon>Embryophyta</taxon>
        <taxon>Tracheophyta</taxon>
        <taxon>Spermatophyta</taxon>
        <taxon>Magnoliopsida</taxon>
        <taxon>Liliopsida</taxon>
        <taxon>Poales</taxon>
        <taxon>Poaceae</taxon>
        <taxon>PACMAD clade</taxon>
        <taxon>Panicoideae</taxon>
        <taxon>Panicodae</taxon>
        <taxon>Paniceae</taxon>
        <taxon>Panicinae</taxon>
        <taxon>Panicum</taxon>
        <taxon>Panicum sect. Hiantes</taxon>
    </lineage>
</organism>
<evidence type="ECO:0000256" key="3">
    <source>
        <dbReference type="ARBA" id="ARBA00022963"/>
    </source>
</evidence>
<feature type="signal peptide" evidence="4">
    <location>
        <begin position="1"/>
        <end position="18"/>
    </location>
</feature>
<evidence type="ECO:0000313" key="6">
    <source>
        <dbReference type="Proteomes" id="UP000823388"/>
    </source>
</evidence>
<reference evidence="5 6" key="1">
    <citation type="submission" date="2020-05" db="EMBL/GenBank/DDBJ databases">
        <title>WGS assembly of Panicum virgatum.</title>
        <authorList>
            <person name="Lovell J.T."/>
            <person name="Jenkins J."/>
            <person name="Shu S."/>
            <person name="Juenger T.E."/>
            <person name="Schmutz J."/>
        </authorList>
    </citation>
    <scope>NUCLEOTIDE SEQUENCE [LARGE SCALE GENOMIC DNA]</scope>
    <source>
        <strain evidence="6">cv. AP13</strain>
    </source>
</reference>
<feature type="chain" id="PRO_5035804330" description="GDSL esterase/lipase" evidence="4">
    <location>
        <begin position="19"/>
        <end position="358"/>
    </location>
</feature>
<keyword evidence="3" id="KW-0442">Lipid degradation</keyword>
<gene>
    <name evidence="5" type="ORF">PVAP13_4KG380903</name>
</gene>
<dbReference type="Pfam" id="PF00657">
    <property type="entry name" value="Lipase_GDSL"/>
    <property type="match status" value="1"/>
</dbReference>
<dbReference type="EMBL" id="CM029043">
    <property type="protein sequence ID" value="KAG2614310.1"/>
    <property type="molecule type" value="Genomic_DNA"/>
</dbReference>
<name>A0A8T0TU36_PANVG</name>
<dbReference type="AlphaFoldDB" id="A0A8T0TU36"/>
<dbReference type="InterPro" id="IPR051058">
    <property type="entry name" value="GDSL_Est/Lipase"/>
</dbReference>